<evidence type="ECO:0000256" key="4">
    <source>
        <dbReference type="ARBA" id="ARBA00022475"/>
    </source>
</evidence>
<dbReference type="GO" id="GO:0005886">
    <property type="term" value="C:plasma membrane"/>
    <property type="evidence" value="ECO:0007669"/>
    <property type="project" value="UniProtKB-SubCell"/>
</dbReference>
<dbReference type="CDD" id="cd00082">
    <property type="entry name" value="HisKA"/>
    <property type="match status" value="1"/>
</dbReference>
<dbReference type="Gene3D" id="1.10.287.130">
    <property type="match status" value="1"/>
</dbReference>
<evidence type="ECO:0000259" key="15">
    <source>
        <dbReference type="PROSITE" id="PS50109"/>
    </source>
</evidence>
<evidence type="ECO:0000256" key="8">
    <source>
        <dbReference type="ARBA" id="ARBA00022741"/>
    </source>
</evidence>
<sequence>MRWGRWPLAVKLWGTFAVLTLFLFAMLAALLPWLLKDFFTDQIYGILADSQANVQTAWKAAPAPGVPAEPAGNVVSIIVGNDSEAITVASSPAVIAERIESEAGGPPPRLEAGPVLSAQTMPAVRHFIIGASSSLSAAEGAAAPPDRPPESFASVIEHNAAVQAGPIGKYSLAIGDTTMFYVIRKETDAANGGMSYIVSYAWGNYRNDLVNTMYGRLVLLMVGLIVVCWLPCLALARYWTRPLVQMERHVGRLAERDWHDPLETGGRNDEIGRLASAIESMRQRLVRQDKAQQFFLQNVSHELKTPVMVIRSYLQSIQDGIFPKGTLRGSLGVMMKEAERLERRVRDLLLLNKLEFMSTREKTFRPFAVKPVVEDAVERLRCRRPDVVWELDVAEEARLVGDAEQWSVAIENLLDNQLRFAQSTIRIAAKPGTGESQPDIRIANDGPPLDEREAESLFEPFRTGENGQFGLGLAIVKQIADRHGMIVRAANEPGAVAFYLEPCPHREAG</sequence>
<keyword evidence="7 14" id="KW-0812">Transmembrane</keyword>
<dbReference type="PROSITE" id="PS50885">
    <property type="entry name" value="HAMP"/>
    <property type="match status" value="1"/>
</dbReference>
<evidence type="ECO:0000256" key="6">
    <source>
        <dbReference type="ARBA" id="ARBA00022679"/>
    </source>
</evidence>
<name>A0A2V5JWZ0_9BACL</name>
<comment type="catalytic activity">
    <reaction evidence="1">
        <text>ATP + protein L-histidine = ADP + protein N-phospho-L-histidine.</text>
        <dbReference type="EC" id="2.7.13.3"/>
    </reaction>
</comment>
<dbReference type="InterPro" id="IPR005467">
    <property type="entry name" value="His_kinase_dom"/>
</dbReference>
<gene>
    <name evidence="17" type="ORF">DLM86_28635</name>
</gene>
<feature type="transmembrane region" description="Helical" evidence="14">
    <location>
        <begin position="217"/>
        <end position="239"/>
    </location>
</feature>
<dbReference type="EC" id="2.7.13.3" evidence="3"/>
<dbReference type="PANTHER" id="PTHR45528">
    <property type="entry name" value="SENSOR HISTIDINE KINASE CPXA"/>
    <property type="match status" value="1"/>
</dbReference>
<protein>
    <recommendedName>
        <fullName evidence="3">histidine kinase</fullName>
        <ecNumber evidence="3">2.7.13.3</ecNumber>
    </recommendedName>
</protein>
<evidence type="ECO:0000256" key="3">
    <source>
        <dbReference type="ARBA" id="ARBA00012438"/>
    </source>
</evidence>
<dbReference type="InterPro" id="IPR003660">
    <property type="entry name" value="HAMP_dom"/>
</dbReference>
<dbReference type="Pfam" id="PF00672">
    <property type="entry name" value="HAMP"/>
    <property type="match status" value="1"/>
</dbReference>
<dbReference type="SUPFAM" id="SSF158472">
    <property type="entry name" value="HAMP domain-like"/>
    <property type="match status" value="1"/>
</dbReference>
<keyword evidence="4" id="KW-1003">Cell membrane</keyword>
<dbReference type="OrthoDB" id="9780718at2"/>
<organism evidence="17 18">
    <name type="scientific">Paenibacillus flagellatus</name>
    <dbReference type="NCBI Taxonomy" id="2211139"/>
    <lineage>
        <taxon>Bacteria</taxon>
        <taxon>Bacillati</taxon>
        <taxon>Bacillota</taxon>
        <taxon>Bacilli</taxon>
        <taxon>Bacillales</taxon>
        <taxon>Paenibacillaceae</taxon>
        <taxon>Paenibacillus</taxon>
    </lineage>
</organism>
<dbReference type="Pfam" id="PF00512">
    <property type="entry name" value="HisKA"/>
    <property type="match status" value="1"/>
</dbReference>
<keyword evidence="12" id="KW-0902">Two-component regulatory system</keyword>
<evidence type="ECO:0000256" key="14">
    <source>
        <dbReference type="SAM" id="Phobius"/>
    </source>
</evidence>
<evidence type="ECO:0000313" key="17">
    <source>
        <dbReference type="EMBL" id="PYI50732.1"/>
    </source>
</evidence>
<evidence type="ECO:0000259" key="16">
    <source>
        <dbReference type="PROSITE" id="PS50885"/>
    </source>
</evidence>
<evidence type="ECO:0000256" key="1">
    <source>
        <dbReference type="ARBA" id="ARBA00000085"/>
    </source>
</evidence>
<dbReference type="InterPro" id="IPR036097">
    <property type="entry name" value="HisK_dim/P_sf"/>
</dbReference>
<dbReference type="Gene3D" id="6.10.340.10">
    <property type="match status" value="1"/>
</dbReference>
<feature type="domain" description="Histidine kinase" evidence="15">
    <location>
        <begin position="298"/>
        <end position="501"/>
    </location>
</feature>
<dbReference type="RefSeq" id="WP_110843476.1">
    <property type="nucleotide sequence ID" value="NZ_QJVJ01000017.1"/>
</dbReference>
<dbReference type="PANTHER" id="PTHR45528:SF1">
    <property type="entry name" value="SENSOR HISTIDINE KINASE CPXA"/>
    <property type="match status" value="1"/>
</dbReference>
<keyword evidence="13 14" id="KW-0472">Membrane</keyword>
<evidence type="ECO:0000256" key="13">
    <source>
        <dbReference type="ARBA" id="ARBA00023136"/>
    </source>
</evidence>
<dbReference type="SMART" id="SM00304">
    <property type="entry name" value="HAMP"/>
    <property type="match status" value="1"/>
</dbReference>
<dbReference type="SMART" id="SM00387">
    <property type="entry name" value="HATPase_c"/>
    <property type="match status" value="1"/>
</dbReference>
<dbReference type="SMART" id="SM00388">
    <property type="entry name" value="HisKA"/>
    <property type="match status" value="1"/>
</dbReference>
<evidence type="ECO:0000256" key="12">
    <source>
        <dbReference type="ARBA" id="ARBA00023012"/>
    </source>
</evidence>
<feature type="domain" description="HAMP" evidence="16">
    <location>
        <begin position="237"/>
        <end position="290"/>
    </location>
</feature>
<proteinExistence type="predicted"/>
<evidence type="ECO:0000256" key="5">
    <source>
        <dbReference type="ARBA" id="ARBA00022553"/>
    </source>
</evidence>
<evidence type="ECO:0000313" key="18">
    <source>
        <dbReference type="Proteomes" id="UP000247476"/>
    </source>
</evidence>
<keyword evidence="9 17" id="KW-0418">Kinase</keyword>
<evidence type="ECO:0000256" key="10">
    <source>
        <dbReference type="ARBA" id="ARBA00022840"/>
    </source>
</evidence>
<keyword evidence="6" id="KW-0808">Transferase</keyword>
<keyword evidence="8" id="KW-0547">Nucleotide-binding</keyword>
<dbReference type="GO" id="GO:0000155">
    <property type="term" value="F:phosphorelay sensor kinase activity"/>
    <property type="evidence" value="ECO:0007669"/>
    <property type="project" value="InterPro"/>
</dbReference>
<keyword evidence="10" id="KW-0067">ATP-binding</keyword>
<dbReference type="PROSITE" id="PS50109">
    <property type="entry name" value="HIS_KIN"/>
    <property type="match status" value="1"/>
</dbReference>
<comment type="subcellular location">
    <subcellularLocation>
        <location evidence="2">Cell membrane</location>
        <topology evidence="2">Multi-pass membrane protein</topology>
    </subcellularLocation>
</comment>
<dbReference type="Gene3D" id="3.30.565.10">
    <property type="entry name" value="Histidine kinase-like ATPase, C-terminal domain"/>
    <property type="match status" value="1"/>
</dbReference>
<dbReference type="Pfam" id="PF02518">
    <property type="entry name" value="HATPase_c"/>
    <property type="match status" value="1"/>
</dbReference>
<evidence type="ECO:0000256" key="9">
    <source>
        <dbReference type="ARBA" id="ARBA00022777"/>
    </source>
</evidence>
<dbReference type="InterPro" id="IPR050398">
    <property type="entry name" value="HssS/ArlS-like"/>
</dbReference>
<keyword evidence="5" id="KW-0597">Phosphoprotein</keyword>
<dbReference type="InterPro" id="IPR036890">
    <property type="entry name" value="HATPase_C_sf"/>
</dbReference>
<dbReference type="InterPro" id="IPR003661">
    <property type="entry name" value="HisK_dim/P_dom"/>
</dbReference>
<accession>A0A2V5JWZ0</accession>
<reference evidence="17 18" key="1">
    <citation type="submission" date="2018-05" db="EMBL/GenBank/DDBJ databases">
        <title>Paenibacillus flagellatus sp. nov., isolated from selenium mineral soil.</title>
        <authorList>
            <person name="Dai X."/>
        </authorList>
    </citation>
    <scope>NUCLEOTIDE SEQUENCE [LARGE SCALE GENOMIC DNA]</scope>
    <source>
        <strain evidence="17 18">DXL2</strain>
    </source>
</reference>
<dbReference type="EMBL" id="QJVJ01000017">
    <property type="protein sequence ID" value="PYI50732.1"/>
    <property type="molecule type" value="Genomic_DNA"/>
</dbReference>
<dbReference type="GO" id="GO:0005524">
    <property type="term" value="F:ATP binding"/>
    <property type="evidence" value="ECO:0007669"/>
    <property type="project" value="UniProtKB-KW"/>
</dbReference>
<evidence type="ECO:0000256" key="11">
    <source>
        <dbReference type="ARBA" id="ARBA00022989"/>
    </source>
</evidence>
<evidence type="ECO:0000256" key="7">
    <source>
        <dbReference type="ARBA" id="ARBA00022692"/>
    </source>
</evidence>
<dbReference type="InterPro" id="IPR003594">
    <property type="entry name" value="HATPase_dom"/>
</dbReference>
<evidence type="ECO:0000256" key="2">
    <source>
        <dbReference type="ARBA" id="ARBA00004651"/>
    </source>
</evidence>
<keyword evidence="18" id="KW-1185">Reference proteome</keyword>
<dbReference type="SUPFAM" id="SSF47384">
    <property type="entry name" value="Homodimeric domain of signal transducing histidine kinase"/>
    <property type="match status" value="1"/>
</dbReference>
<feature type="transmembrane region" description="Helical" evidence="14">
    <location>
        <begin position="12"/>
        <end position="35"/>
    </location>
</feature>
<dbReference type="AlphaFoldDB" id="A0A2V5JWZ0"/>
<dbReference type="CDD" id="cd06225">
    <property type="entry name" value="HAMP"/>
    <property type="match status" value="1"/>
</dbReference>
<dbReference type="Proteomes" id="UP000247476">
    <property type="component" value="Unassembled WGS sequence"/>
</dbReference>
<dbReference type="SUPFAM" id="SSF55874">
    <property type="entry name" value="ATPase domain of HSP90 chaperone/DNA topoisomerase II/histidine kinase"/>
    <property type="match status" value="1"/>
</dbReference>
<comment type="caution">
    <text evidence="17">The sequence shown here is derived from an EMBL/GenBank/DDBJ whole genome shotgun (WGS) entry which is preliminary data.</text>
</comment>
<keyword evidence="11 14" id="KW-1133">Transmembrane helix</keyword>